<dbReference type="AlphaFoldDB" id="A0A4P9W3Q4"/>
<dbReference type="PANTHER" id="PTHR45694:SF18">
    <property type="entry name" value="GLUTAREDOXIN-1-RELATED"/>
    <property type="match status" value="1"/>
</dbReference>
<proteinExistence type="predicted"/>
<dbReference type="GO" id="GO:0034599">
    <property type="term" value="P:cellular response to oxidative stress"/>
    <property type="evidence" value="ECO:0007669"/>
    <property type="project" value="TreeGrafter"/>
</dbReference>
<evidence type="ECO:0000259" key="1">
    <source>
        <dbReference type="Pfam" id="PF00462"/>
    </source>
</evidence>
<sequence length="83" mass="9137">MATPKDIVESAVAENKTVVFAKSYCPYCKKSKALLESLNVQYALFDLDLRPDGDALQAYLLEKTGQKSVPNIFVSQQHVGKSS</sequence>
<feature type="non-terminal residue" evidence="2">
    <location>
        <position position="83"/>
    </location>
</feature>
<dbReference type="GO" id="GO:0015038">
    <property type="term" value="F:glutathione disulfide oxidoreductase activity"/>
    <property type="evidence" value="ECO:0007669"/>
    <property type="project" value="TreeGrafter"/>
</dbReference>
<protein>
    <submittedName>
        <fullName evidence="2">Thioltransferase</fullName>
    </submittedName>
</protein>
<dbReference type="EMBL" id="KZ999745">
    <property type="protein sequence ID" value="RKO84776.1"/>
    <property type="molecule type" value="Genomic_DNA"/>
</dbReference>
<dbReference type="GO" id="GO:0016740">
    <property type="term" value="F:transferase activity"/>
    <property type="evidence" value="ECO:0007669"/>
    <property type="project" value="UniProtKB-KW"/>
</dbReference>
<accession>A0A4P9W3Q4</accession>
<dbReference type="PANTHER" id="PTHR45694">
    <property type="entry name" value="GLUTAREDOXIN 2"/>
    <property type="match status" value="1"/>
</dbReference>
<dbReference type="Gene3D" id="3.40.30.10">
    <property type="entry name" value="Glutaredoxin"/>
    <property type="match status" value="1"/>
</dbReference>
<dbReference type="PROSITE" id="PS51354">
    <property type="entry name" value="GLUTAREDOXIN_2"/>
    <property type="match status" value="1"/>
</dbReference>
<dbReference type="GO" id="GO:0005634">
    <property type="term" value="C:nucleus"/>
    <property type="evidence" value="ECO:0007669"/>
    <property type="project" value="TreeGrafter"/>
</dbReference>
<dbReference type="InterPro" id="IPR014025">
    <property type="entry name" value="Glutaredoxin_subgr"/>
</dbReference>
<organism evidence="2 3">
    <name type="scientific">Blyttiomyces helicus</name>
    <dbReference type="NCBI Taxonomy" id="388810"/>
    <lineage>
        <taxon>Eukaryota</taxon>
        <taxon>Fungi</taxon>
        <taxon>Fungi incertae sedis</taxon>
        <taxon>Chytridiomycota</taxon>
        <taxon>Chytridiomycota incertae sedis</taxon>
        <taxon>Chytridiomycetes</taxon>
        <taxon>Chytridiomycetes incertae sedis</taxon>
        <taxon>Blyttiomyces</taxon>
    </lineage>
</organism>
<dbReference type="InterPro" id="IPR036249">
    <property type="entry name" value="Thioredoxin-like_sf"/>
</dbReference>
<dbReference type="SUPFAM" id="SSF52833">
    <property type="entry name" value="Thioredoxin-like"/>
    <property type="match status" value="1"/>
</dbReference>
<gene>
    <name evidence="2" type="ORF">BDK51DRAFT_2668</name>
</gene>
<dbReference type="Proteomes" id="UP000269721">
    <property type="component" value="Unassembled WGS sequence"/>
</dbReference>
<dbReference type="OrthoDB" id="418495at2759"/>
<evidence type="ECO:0000313" key="3">
    <source>
        <dbReference type="Proteomes" id="UP000269721"/>
    </source>
</evidence>
<dbReference type="GO" id="GO:0005737">
    <property type="term" value="C:cytoplasm"/>
    <property type="evidence" value="ECO:0007669"/>
    <property type="project" value="TreeGrafter"/>
</dbReference>
<keyword evidence="2" id="KW-0808">Transferase</keyword>
<dbReference type="PRINTS" id="PR00160">
    <property type="entry name" value="GLUTAREDOXIN"/>
</dbReference>
<dbReference type="InterPro" id="IPR002109">
    <property type="entry name" value="Glutaredoxin"/>
</dbReference>
<dbReference type="Pfam" id="PF00462">
    <property type="entry name" value="Glutaredoxin"/>
    <property type="match status" value="1"/>
</dbReference>
<reference evidence="3" key="1">
    <citation type="journal article" date="2018" name="Nat. Microbiol.">
        <title>Leveraging single-cell genomics to expand the fungal tree of life.</title>
        <authorList>
            <person name="Ahrendt S.R."/>
            <person name="Quandt C.A."/>
            <person name="Ciobanu D."/>
            <person name="Clum A."/>
            <person name="Salamov A."/>
            <person name="Andreopoulos B."/>
            <person name="Cheng J.F."/>
            <person name="Woyke T."/>
            <person name="Pelin A."/>
            <person name="Henrissat B."/>
            <person name="Reynolds N.K."/>
            <person name="Benny G.L."/>
            <person name="Smith M.E."/>
            <person name="James T.Y."/>
            <person name="Grigoriev I.V."/>
        </authorList>
    </citation>
    <scope>NUCLEOTIDE SEQUENCE [LARGE SCALE GENOMIC DNA]</scope>
</reference>
<feature type="domain" description="Glutaredoxin" evidence="1">
    <location>
        <begin position="18"/>
        <end position="79"/>
    </location>
</feature>
<name>A0A4P9W3Q4_9FUNG</name>
<dbReference type="CDD" id="cd03419">
    <property type="entry name" value="GRX_GRXh_1_2_like"/>
    <property type="match status" value="1"/>
</dbReference>
<evidence type="ECO:0000313" key="2">
    <source>
        <dbReference type="EMBL" id="RKO84776.1"/>
    </source>
</evidence>
<keyword evidence="3" id="KW-1185">Reference proteome</keyword>